<evidence type="ECO:0000259" key="14">
    <source>
        <dbReference type="PROSITE" id="PS50873"/>
    </source>
</evidence>
<keyword evidence="7" id="KW-0325">Glycoprotein</keyword>
<evidence type="ECO:0000256" key="9">
    <source>
        <dbReference type="PIRSR" id="PIRSR601621-2"/>
    </source>
</evidence>
<feature type="binding site" description="axial binding residue" evidence="9">
    <location>
        <position position="195"/>
    </location>
    <ligand>
        <name>heme b</name>
        <dbReference type="ChEBI" id="CHEBI:60344"/>
    </ligand>
    <ligandPart>
        <name>Fe</name>
        <dbReference type="ChEBI" id="CHEBI:18248"/>
    </ligandPart>
</feature>
<evidence type="ECO:0000256" key="10">
    <source>
        <dbReference type="PIRSR" id="PIRSR601621-3"/>
    </source>
</evidence>
<evidence type="ECO:0000313" key="15">
    <source>
        <dbReference type="EMBL" id="CAI6337512.1"/>
    </source>
</evidence>
<feature type="binding site" evidence="9">
    <location>
        <position position="91"/>
    </location>
    <ligand>
        <name>Ca(2+)</name>
        <dbReference type="ChEBI" id="CHEBI:29108"/>
        <label>1</label>
    </ligand>
</feature>
<proteinExistence type="inferred from homology"/>
<dbReference type="InterPro" id="IPR019794">
    <property type="entry name" value="Peroxidases_AS"/>
</dbReference>
<dbReference type="PANTHER" id="PTHR31356:SF66">
    <property type="entry name" value="CATALASE-PEROXIDASE"/>
    <property type="match status" value="1"/>
</dbReference>
<dbReference type="GO" id="GO:0000302">
    <property type="term" value="P:response to reactive oxygen species"/>
    <property type="evidence" value="ECO:0007669"/>
    <property type="project" value="TreeGrafter"/>
</dbReference>
<comment type="similarity">
    <text evidence="1 12">Belongs to the peroxidase family. Ligninase subfamily.</text>
</comment>
<keyword evidence="6 9" id="KW-0408">Iron</keyword>
<feature type="chain" id="PRO_5040853401" description="Peroxidase" evidence="13">
    <location>
        <begin position="16"/>
        <end position="312"/>
    </location>
</feature>
<dbReference type="InterPro" id="IPR001621">
    <property type="entry name" value="Ligninase"/>
</dbReference>
<dbReference type="PROSITE" id="PS50873">
    <property type="entry name" value="PEROXIDASE_4"/>
    <property type="match status" value="1"/>
</dbReference>
<dbReference type="PRINTS" id="PR00458">
    <property type="entry name" value="PEROXIDASE"/>
</dbReference>
<comment type="cofactor">
    <cofactor evidence="9 12">
        <name>Ca(2+)</name>
        <dbReference type="ChEBI" id="CHEBI:29108"/>
    </cofactor>
    <text evidence="9 12">Binds 2 calcium ions per subunit.</text>
</comment>
<keyword evidence="3 9" id="KW-0349">Heme</keyword>
<feature type="binding site" evidence="9">
    <location>
        <position position="196"/>
    </location>
    <ligand>
        <name>Ca(2+)</name>
        <dbReference type="ChEBI" id="CHEBI:29108"/>
        <label>2</label>
    </ligand>
</feature>
<comment type="caution">
    <text evidence="15">The sequence shown here is derived from an EMBL/GenBank/DDBJ whole genome shotgun (WGS) entry which is preliminary data.</text>
</comment>
<evidence type="ECO:0000256" key="3">
    <source>
        <dbReference type="ARBA" id="ARBA00022617"/>
    </source>
</evidence>
<evidence type="ECO:0000256" key="6">
    <source>
        <dbReference type="ARBA" id="ARBA00023004"/>
    </source>
</evidence>
<keyword evidence="13" id="KW-0732">Signal</keyword>
<dbReference type="Gene3D" id="1.10.520.10">
    <property type="match status" value="1"/>
</dbReference>
<dbReference type="InterPro" id="IPR002016">
    <property type="entry name" value="Haem_peroxidase"/>
</dbReference>
<evidence type="ECO:0000256" key="2">
    <source>
        <dbReference type="ARBA" id="ARBA00022559"/>
    </source>
</evidence>
<keyword evidence="4 9" id="KW-0479">Metal-binding</keyword>
<evidence type="ECO:0000313" key="16">
    <source>
        <dbReference type="Proteomes" id="UP001152607"/>
    </source>
</evidence>
<keyword evidence="11" id="KW-1015">Disulfide bond</keyword>
<evidence type="ECO:0000256" key="8">
    <source>
        <dbReference type="PIRSR" id="PIRSR601621-1"/>
    </source>
</evidence>
<reference evidence="15" key="1">
    <citation type="submission" date="2023-01" db="EMBL/GenBank/DDBJ databases">
        <authorList>
            <person name="Van Ghelder C."/>
            <person name="Rancurel C."/>
        </authorList>
    </citation>
    <scope>NUCLEOTIDE SEQUENCE</scope>
    <source>
        <strain evidence="15">CNCM I-4278</strain>
    </source>
</reference>
<dbReference type="OrthoDB" id="2113341at2759"/>
<feature type="signal peptide" evidence="13">
    <location>
        <begin position="1"/>
        <end position="15"/>
    </location>
</feature>
<dbReference type="PRINTS" id="PR00462">
    <property type="entry name" value="LIGNINASE"/>
</dbReference>
<evidence type="ECO:0000256" key="11">
    <source>
        <dbReference type="PIRSR" id="PIRSR601621-4"/>
    </source>
</evidence>
<feature type="active site" description="Proton acceptor" evidence="8">
    <location>
        <position position="77"/>
    </location>
</feature>
<feature type="binding site" evidence="9">
    <location>
        <position position="78"/>
    </location>
    <ligand>
        <name>Ca(2+)</name>
        <dbReference type="ChEBI" id="CHEBI:29108"/>
        <label>1</label>
    </ligand>
</feature>
<dbReference type="AlphaFoldDB" id="A0A9W4UM26"/>
<evidence type="ECO:0000256" key="1">
    <source>
        <dbReference type="ARBA" id="ARBA00006089"/>
    </source>
</evidence>
<feature type="disulfide bond" evidence="11">
    <location>
        <begin position="64"/>
        <end position="140"/>
    </location>
</feature>
<evidence type="ECO:0000256" key="4">
    <source>
        <dbReference type="ARBA" id="ARBA00022723"/>
    </source>
</evidence>
<feature type="binding site" evidence="9">
    <location>
        <position position="215"/>
    </location>
    <ligand>
        <name>Ca(2+)</name>
        <dbReference type="ChEBI" id="CHEBI:29108"/>
        <label>2</label>
    </ligand>
</feature>
<gene>
    <name evidence="15" type="ORF">PDIGIT_LOCUS10624</name>
</gene>
<feature type="domain" description="Plant heme peroxidase family profile" evidence="14">
    <location>
        <begin position="68"/>
        <end position="196"/>
    </location>
</feature>
<dbReference type="GO" id="GO:0020037">
    <property type="term" value="F:heme binding"/>
    <property type="evidence" value="ECO:0007669"/>
    <property type="project" value="UniProtKB-UniRule"/>
</dbReference>
<comment type="cofactor">
    <cofactor evidence="9">
        <name>heme b</name>
        <dbReference type="ChEBI" id="CHEBI:60344"/>
    </cofactor>
    <text evidence="9">Binds 1 heme b (iron(II)-protoporphyrin IX) group per subunit.</text>
</comment>
<dbReference type="GO" id="GO:0046872">
    <property type="term" value="F:metal ion binding"/>
    <property type="evidence" value="ECO:0007669"/>
    <property type="project" value="UniProtKB-UniRule"/>
</dbReference>
<evidence type="ECO:0000256" key="12">
    <source>
        <dbReference type="RuleBase" id="RU363051"/>
    </source>
</evidence>
<dbReference type="Pfam" id="PF00141">
    <property type="entry name" value="peroxidase"/>
    <property type="match status" value="1"/>
</dbReference>
<dbReference type="GO" id="GO:0042744">
    <property type="term" value="P:hydrogen peroxide catabolic process"/>
    <property type="evidence" value="ECO:0007669"/>
    <property type="project" value="TreeGrafter"/>
</dbReference>
<evidence type="ECO:0000256" key="13">
    <source>
        <dbReference type="SAM" id="SignalP"/>
    </source>
</evidence>
<protein>
    <recommendedName>
        <fullName evidence="12">Peroxidase</fullName>
        <ecNumber evidence="12">1.11.1.-</ecNumber>
    </recommendedName>
</protein>
<dbReference type="PANTHER" id="PTHR31356">
    <property type="entry name" value="THYLAKOID LUMENAL 29 KDA PROTEIN, CHLOROPLASTIC-RELATED"/>
    <property type="match status" value="1"/>
</dbReference>
<keyword evidence="9 12" id="KW-0106">Calcium</keyword>
<keyword evidence="5 12" id="KW-0560">Oxidoreductase</keyword>
<dbReference type="PROSITE" id="PS00436">
    <property type="entry name" value="PEROXIDASE_2"/>
    <property type="match status" value="1"/>
</dbReference>
<keyword evidence="16" id="KW-1185">Reference proteome</keyword>
<name>A0A9W4UM26_9PLEO</name>
<dbReference type="Proteomes" id="UP001152607">
    <property type="component" value="Unassembled WGS sequence"/>
</dbReference>
<accession>A0A9W4UM26</accession>
<feature type="binding site" evidence="9">
    <location>
        <position position="93"/>
    </location>
    <ligand>
        <name>Ca(2+)</name>
        <dbReference type="ChEBI" id="CHEBI:29108"/>
        <label>1</label>
    </ligand>
</feature>
<sequence length="312" mass="33528">MHSPHILIFTSTVSAFSLPFLSLPRSVSNLFAPEVEARDGPRCPAVWNQVSEELSTLFLSNGQCNDDARTAIRLNFHDCGAWETSLGATGGCDGSIVLNEEENARSEESWTSGYLHQDQEFGYQIRDMVVFAGAHATVTCPMGPVIRTWIGRNDSTTAAPENLLPDVFASADSNYALFQAKGFDAADLAALLGAHTTSRQRFVDASKAGQSQDSTPGVWDVKYYSQTTAPPDGVFVLPSDAKLAVHPVVGKQFAGFINGQGKWTGKYADAMGRMNLHGVVGTDGLADCTGALPRSTSMKREMRGMGINERAA</sequence>
<organism evidence="15 16">
    <name type="scientific">Periconia digitata</name>
    <dbReference type="NCBI Taxonomy" id="1303443"/>
    <lineage>
        <taxon>Eukaryota</taxon>
        <taxon>Fungi</taxon>
        <taxon>Dikarya</taxon>
        <taxon>Ascomycota</taxon>
        <taxon>Pezizomycotina</taxon>
        <taxon>Dothideomycetes</taxon>
        <taxon>Pleosporomycetidae</taxon>
        <taxon>Pleosporales</taxon>
        <taxon>Massarineae</taxon>
        <taxon>Periconiaceae</taxon>
        <taxon>Periconia</taxon>
    </lineage>
</organism>
<dbReference type="GO" id="GO:0004601">
    <property type="term" value="F:peroxidase activity"/>
    <property type="evidence" value="ECO:0007669"/>
    <property type="project" value="UniProtKB-KW"/>
</dbReference>
<dbReference type="InterPro" id="IPR044831">
    <property type="entry name" value="Ccp1-like"/>
</dbReference>
<evidence type="ECO:0000256" key="7">
    <source>
        <dbReference type="ARBA" id="ARBA00023180"/>
    </source>
</evidence>
<feature type="binding site" evidence="9">
    <location>
        <position position="213"/>
    </location>
    <ligand>
        <name>Ca(2+)</name>
        <dbReference type="ChEBI" id="CHEBI:29108"/>
        <label>2</label>
    </ligand>
</feature>
<feature type="site" description="Transition state stabilizer" evidence="10">
    <location>
        <position position="73"/>
    </location>
</feature>
<dbReference type="GO" id="GO:0034599">
    <property type="term" value="P:cellular response to oxidative stress"/>
    <property type="evidence" value="ECO:0007669"/>
    <property type="project" value="InterPro"/>
</dbReference>
<feature type="binding site" evidence="9">
    <location>
        <position position="220"/>
    </location>
    <ligand>
        <name>Ca(2+)</name>
        <dbReference type="ChEBI" id="CHEBI:29108"/>
        <label>2</label>
    </ligand>
</feature>
<dbReference type="EMBL" id="CAOQHR010000007">
    <property type="protein sequence ID" value="CAI6337512.1"/>
    <property type="molecule type" value="Genomic_DNA"/>
</dbReference>
<dbReference type="SUPFAM" id="SSF48113">
    <property type="entry name" value="Heme-dependent peroxidases"/>
    <property type="match status" value="1"/>
</dbReference>
<feature type="binding site" evidence="9">
    <location>
        <position position="95"/>
    </location>
    <ligand>
        <name>Ca(2+)</name>
        <dbReference type="ChEBI" id="CHEBI:29108"/>
        <label>1</label>
    </ligand>
</feature>
<dbReference type="Gene3D" id="1.10.420.10">
    <property type="entry name" value="Peroxidase, domain 2"/>
    <property type="match status" value="1"/>
</dbReference>
<dbReference type="EC" id="1.11.1.-" evidence="12"/>
<dbReference type="InterPro" id="IPR010255">
    <property type="entry name" value="Haem_peroxidase_sf"/>
</dbReference>
<keyword evidence="2 12" id="KW-0575">Peroxidase</keyword>
<evidence type="ECO:0000256" key="5">
    <source>
        <dbReference type="ARBA" id="ARBA00023002"/>
    </source>
</evidence>